<organism evidence="2 3">
    <name type="scientific">Quillaja saponaria</name>
    <name type="common">Soap bark tree</name>
    <dbReference type="NCBI Taxonomy" id="32244"/>
    <lineage>
        <taxon>Eukaryota</taxon>
        <taxon>Viridiplantae</taxon>
        <taxon>Streptophyta</taxon>
        <taxon>Embryophyta</taxon>
        <taxon>Tracheophyta</taxon>
        <taxon>Spermatophyta</taxon>
        <taxon>Magnoliopsida</taxon>
        <taxon>eudicotyledons</taxon>
        <taxon>Gunneridae</taxon>
        <taxon>Pentapetalae</taxon>
        <taxon>rosids</taxon>
        <taxon>fabids</taxon>
        <taxon>Fabales</taxon>
        <taxon>Quillajaceae</taxon>
        <taxon>Quillaja</taxon>
    </lineage>
</organism>
<gene>
    <name evidence="2" type="ORF">O6P43_034443</name>
</gene>
<evidence type="ECO:0000256" key="1">
    <source>
        <dbReference type="SAM" id="MobiDB-lite"/>
    </source>
</evidence>
<keyword evidence="3" id="KW-1185">Reference proteome</keyword>
<sequence length="193" mass="21799">HDCCLIPQYGFIPRLGSVTICEINRDLITAESLSDDRAKETYGKLLGMVFSPVPFQSQQLVPPTSENEAEQEGRTTDESSQSKNLVAVLQVVVKDSLRRFFYPIDVSLLPEVDLQGVSWHQHKHIIAFISGTDQVIVHDYEDSEGKDSCTLTNESQEMLEYSSGGQMVVECFLLHARVEYAYGLLLIREMQRL</sequence>
<reference evidence="2" key="1">
    <citation type="journal article" date="2023" name="Science">
        <title>Elucidation of the pathway for biosynthesis of saponin adjuvants from the soapbark tree.</title>
        <authorList>
            <person name="Reed J."/>
            <person name="Orme A."/>
            <person name="El-Demerdash A."/>
            <person name="Owen C."/>
            <person name="Martin L.B.B."/>
            <person name="Misra R.C."/>
            <person name="Kikuchi S."/>
            <person name="Rejzek M."/>
            <person name="Martin A.C."/>
            <person name="Harkess A."/>
            <person name="Leebens-Mack J."/>
            <person name="Louveau T."/>
            <person name="Stephenson M.J."/>
            <person name="Osbourn A."/>
        </authorList>
    </citation>
    <scope>NUCLEOTIDE SEQUENCE</scope>
    <source>
        <strain evidence="2">S10</strain>
    </source>
</reference>
<name>A0AAD7KNV4_QUISA</name>
<proteinExistence type="predicted"/>
<dbReference type="AlphaFoldDB" id="A0AAD7KNV4"/>
<evidence type="ECO:0000313" key="3">
    <source>
        <dbReference type="Proteomes" id="UP001163823"/>
    </source>
</evidence>
<accession>A0AAD7KNV4</accession>
<dbReference type="EMBL" id="JARAOO010000028">
    <property type="protein sequence ID" value="KAJ7942526.1"/>
    <property type="molecule type" value="Genomic_DNA"/>
</dbReference>
<comment type="caution">
    <text evidence="2">The sequence shown here is derived from an EMBL/GenBank/DDBJ whole genome shotgun (WGS) entry which is preliminary data.</text>
</comment>
<feature type="region of interest" description="Disordered" evidence="1">
    <location>
        <begin position="58"/>
        <end position="81"/>
    </location>
</feature>
<evidence type="ECO:0000313" key="2">
    <source>
        <dbReference type="EMBL" id="KAJ7942526.1"/>
    </source>
</evidence>
<feature type="non-terminal residue" evidence="2">
    <location>
        <position position="193"/>
    </location>
</feature>
<protein>
    <submittedName>
        <fullName evidence="2">Aladin-related family protein</fullName>
    </submittedName>
</protein>
<dbReference type="KEGG" id="qsa:O6P43_034443"/>
<dbReference type="Proteomes" id="UP001163823">
    <property type="component" value="Unassembled WGS sequence"/>
</dbReference>